<keyword evidence="2" id="KW-1185">Reference proteome</keyword>
<protein>
    <recommendedName>
        <fullName evidence="3">DUF229 domain containing protein</fullName>
    </recommendedName>
</protein>
<dbReference type="SUPFAM" id="SSF53649">
    <property type="entry name" value="Alkaline phosphatase-like"/>
    <property type="match status" value="1"/>
</dbReference>
<organism evidence="1 2">
    <name type="scientific">Gnathostoma spinigerum</name>
    <dbReference type="NCBI Taxonomy" id="75299"/>
    <lineage>
        <taxon>Eukaryota</taxon>
        <taxon>Metazoa</taxon>
        <taxon>Ecdysozoa</taxon>
        <taxon>Nematoda</taxon>
        <taxon>Chromadorea</taxon>
        <taxon>Rhabditida</taxon>
        <taxon>Spirurina</taxon>
        <taxon>Gnathostomatomorpha</taxon>
        <taxon>Gnathostomatoidea</taxon>
        <taxon>Gnathostomatidae</taxon>
        <taxon>Gnathostoma</taxon>
    </lineage>
</organism>
<dbReference type="CDD" id="cd16021">
    <property type="entry name" value="ALP_like"/>
    <property type="match status" value="1"/>
</dbReference>
<reference evidence="1 2" key="1">
    <citation type="submission" date="2024-08" db="EMBL/GenBank/DDBJ databases">
        <title>Gnathostoma spinigerum genome.</title>
        <authorList>
            <person name="Gonzalez-Bertolin B."/>
            <person name="Monzon S."/>
            <person name="Zaballos A."/>
            <person name="Jimenez P."/>
            <person name="Dekumyoy P."/>
            <person name="Varona S."/>
            <person name="Cuesta I."/>
            <person name="Sumanam S."/>
            <person name="Adisakwattana P."/>
            <person name="Gasser R.B."/>
            <person name="Hernandez-Gonzalez A."/>
            <person name="Young N.D."/>
            <person name="Perteguer M.J."/>
        </authorList>
    </citation>
    <scope>NUCLEOTIDE SEQUENCE [LARGE SCALE GENOMIC DNA]</scope>
    <source>
        <strain evidence="1">AL3</strain>
        <tissue evidence="1">Liver</tissue>
    </source>
</reference>
<dbReference type="InterPro" id="IPR017850">
    <property type="entry name" value="Alkaline_phosphatase_core_sf"/>
</dbReference>
<evidence type="ECO:0000313" key="2">
    <source>
        <dbReference type="Proteomes" id="UP001608902"/>
    </source>
</evidence>
<comment type="caution">
    <text evidence="1">The sequence shown here is derived from an EMBL/GenBank/DDBJ whole genome shotgun (WGS) entry which is preliminary data.</text>
</comment>
<name>A0ABD6EJC6_9BILA</name>
<evidence type="ECO:0000313" key="1">
    <source>
        <dbReference type="EMBL" id="MFH4978249.1"/>
    </source>
</evidence>
<dbReference type="Pfam" id="PF02995">
    <property type="entry name" value="DUF229"/>
    <property type="match status" value="1"/>
</dbReference>
<dbReference type="PANTHER" id="PTHR10974">
    <property type="entry name" value="FI08016P-RELATED"/>
    <property type="match status" value="1"/>
</dbReference>
<dbReference type="FunFam" id="3.40.720.10:FF:000017">
    <property type="entry name" value="Predicted protein"/>
    <property type="match status" value="1"/>
</dbReference>
<accession>A0ABD6EJC6</accession>
<evidence type="ECO:0008006" key="3">
    <source>
        <dbReference type="Google" id="ProtNLM"/>
    </source>
</evidence>
<dbReference type="InterPro" id="IPR004245">
    <property type="entry name" value="DUF229"/>
</dbReference>
<dbReference type="PANTHER" id="PTHR10974:SF1">
    <property type="entry name" value="FI08016P-RELATED"/>
    <property type="match status" value="1"/>
</dbReference>
<sequence>MFFENYRKRYPEANYVDDVYPFIWKNFSANGYVTLYGEDSAAVGTFTYRLKGFREQPTDHYTRTFFQLAEKKLSNMNCFGSEPLHKEWFRYTREFMFRYNESIPKFLLAFHSLLSHDDINLIQVADDDTADNLKLLYDRGAFENSIVIVMADHGHRFAKFRATHQGQLEERLPFFSIALPKKFRESAMGKTAWENLKINKDRLSSPFDIHATLMDILHWPTEEMLKTPNDLGKRSMSLFRTIPASRTCDQAGIEPHWCTCLDWESAMTPDLIEVSKKLSLAVVTTINSFTESDRQLCAPLKLMKLSSAKRLVPNRNLLKYKDVKDKDGFVPAFEGKTEAAFAHYQLRFQTTPGNALYEATVQYDSVLNTITIDMTAISHVNQYGNLPHCIVDKDYFKAQYCVCYDMIE</sequence>
<dbReference type="AlphaFoldDB" id="A0ABD6EJC6"/>
<gene>
    <name evidence="1" type="ORF">AB6A40_004958</name>
</gene>
<dbReference type="EMBL" id="JBGFUD010003022">
    <property type="protein sequence ID" value="MFH4978249.1"/>
    <property type="molecule type" value="Genomic_DNA"/>
</dbReference>
<dbReference type="Proteomes" id="UP001608902">
    <property type="component" value="Unassembled WGS sequence"/>
</dbReference>
<dbReference type="Gene3D" id="3.40.720.10">
    <property type="entry name" value="Alkaline Phosphatase, subunit A"/>
    <property type="match status" value="1"/>
</dbReference>
<proteinExistence type="predicted"/>